<dbReference type="Gene3D" id="1.10.530.10">
    <property type="match status" value="1"/>
</dbReference>
<sequence length="184" mass="20474">MNKKQASVIKILSSVVLATSVGQVTSHVDDVKAKEVSTKGENIDMKKFKSTFEKNAKGGKLEGKSDEILKIADEEKIPRLLMAAIIVNESEWGKSESTKKLNNPMSVMGNKVKKYDTIDDGLRAGAKYLYKDYIKLGLNTPKEIEKKYAPTNDNVDPNHMNEHWASKIEKTMKKLGAKKDKASS</sequence>
<dbReference type="InterPro" id="IPR002901">
    <property type="entry name" value="MGlyc_endo_b_GlcNAc-like_dom"/>
</dbReference>
<reference evidence="3 4" key="1">
    <citation type="submission" date="2018-08" db="EMBL/GenBank/DDBJ databases">
        <title>A genome reference for cultivated species of the human gut microbiota.</title>
        <authorList>
            <person name="Zou Y."/>
            <person name="Xue W."/>
            <person name="Luo G."/>
        </authorList>
    </citation>
    <scope>NUCLEOTIDE SEQUENCE [LARGE SCALE GENOMIC DNA]</scope>
    <source>
        <strain evidence="3 4">OM08-17AT</strain>
    </source>
</reference>
<comment type="caution">
    <text evidence="3">The sequence shown here is derived from an EMBL/GenBank/DDBJ whole genome shotgun (WGS) entry which is preliminary data.</text>
</comment>
<proteinExistence type="inferred from homology"/>
<name>A0A8B2ZD90_STAWA</name>
<comment type="similarity">
    <text evidence="1">In the N-terminal section; belongs to the N-acetylmuramoyl-L-alanine amidase 2 family.</text>
</comment>
<dbReference type="Proteomes" id="UP000261016">
    <property type="component" value="Unassembled WGS sequence"/>
</dbReference>
<evidence type="ECO:0000256" key="1">
    <source>
        <dbReference type="ARBA" id="ARBA00006088"/>
    </source>
</evidence>
<dbReference type="GO" id="GO:0004040">
    <property type="term" value="F:amidase activity"/>
    <property type="evidence" value="ECO:0007669"/>
    <property type="project" value="InterPro"/>
</dbReference>
<accession>A0A8B2ZD90</accession>
<organism evidence="3 4">
    <name type="scientific">Staphylococcus warneri</name>
    <dbReference type="NCBI Taxonomy" id="1292"/>
    <lineage>
        <taxon>Bacteria</taxon>
        <taxon>Bacillati</taxon>
        <taxon>Bacillota</taxon>
        <taxon>Bacilli</taxon>
        <taxon>Bacillales</taxon>
        <taxon>Staphylococcaceae</taxon>
        <taxon>Staphylococcus</taxon>
    </lineage>
</organism>
<dbReference type="AlphaFoldDB" id="A0A8B2ZD90"/>
<dbReference type="EMBL" id="QSTD01000009">
    <property type="protein sequence ID" value="RGM28307.1"/>
    <property type="molecule type" value="Genomic_DNA"/>
</dbReference>
<dbReference type="RefSeq" id="WP_117725962.1">
    <property type="nucleotide sequence ID" value="NZ_CABMFV010000009.1"/>
</dbReference>
<gene>
    <name evidence="3" type="ORF">DXC19_11515</name>
</gene>
<evidence type="ECO:0000313" key="4">
    <source>
        <dbReference type="Proteomes" id="UP000261016"/>
    </source>
</evidence>
<dbReference type="Pfam" id="PF01832">
    <property type="entry name" value="Glucosaminidase"/>
    <property type="match status" value="1"/>
</dbReference>
<feature type="domain" description="Mannosyl-glycoprotein endo-beta-N-acetylglucosamidase-like" evidence="2">
    <location>
        <begin position="68"/>
        <end position="175"/>
    </location>
</feature>
<protein>
    <recommendedName>
        <fullName evidence="2">Mannosyl-glycoprotein endo-beta-N-acetylglucosamidase-like domain-containing protein</fullName>
    </recommendedName>
</protein>
<evidence type="ECO:0000313" key="3">
    <source>
        <dbReference type="EMBL" id="RGM28307.1"/>
    </source>
</evidence>
<evidence type="ECO:0000259" key="2">
    <source>
        <dbReference type="Pfam" id="PF01832"/>
    </source>
</evidence>